<evidence type="ECO:0000313" key="4">
    <source>
        <dbReference type="Proteomes" id="UP000737171"/>
    </source>
</evidence>
<dbReference type="Gene3D" id="3.30.450.20">
    <property type="entry name" value="PAS domain"/>
    <property type="match status" value="1"/>
</dbReference>
<protein>
    <submittedName>
        <fullName evidence="3">PAS domain S-box protein</fullName>
    </submittedName>
</protein>
<dbReference type="EMBL" id="JABRWJ010000011">
    <property type="protein sequence ID" value="NRF71275.1"/>
    <property type="molecule type" value="Genomic_DNA"/>
</dbReference>
<comment type="caution">
    <text evidence="3">The sequence shown here is derived from an EMBL/GenBank/DDBJ whole genome shotgun (WGS) entry which is preliminary data.</text>
</comment>
<feature type="domain" description="PAS" evidence="1">
    <location>
        <begin position="11"/>
        <end position="81"/>
    </location>
</feature>
<dbReference type="SMART" id="SM00091">
    <property type="entry name" value="PAS"/>
    <property type="match status" value="1"/>
</dbReference>
<dbReference type="InterPro" id="IPR013767">
    <property type="entry name" value="PAS_fold"/>
</dbReference>
<dbReference type="SMART" id="SM00086">
    <property type="entry name" value="PAC"/>
    <property type="match status" value="1"/>
</dbReference>
<proteinExistence type="predicted"/>
<evidence type="ECO:0000259" key="2">
    <source>
        <dbReference type="PROSITE" id="PS50113"/>
    </source>
</evidence>
<dbReference type="SUPFAM" id="SSF55785">
    <property type="entry name" value="PYP-like sensor domain (PAS domain)"/>
    <property type="match status" value="1"/>
</dbReference>
<dbReference type="Pfam" id="PF00989">
    <property type="entry name" value="PAS"/>
    <property type="match status" value="1"/>
</dbReference>
<organism evidence="3 4">
    <name type="scientific">Pseudaquabacterium terrae</name>
    <dbReference type="NCBI Taxonomy" id="2732868"/>
    <lineage>
        <taxon>Bacteria</taxon>
        <taxon>Pseudomonadati</taxon>
        <taxon>Pseudomonadota</taxon>
        <taxon>Betaproteobacteria</taxon>
        <taxon>Burkholderiales</taxon>
        <taxon>Sphaerotilaceae</taxon>
        <taxon>Pseudaquabacterium</taxon>
    </lineage>
</organism>
<dbReference type="PROSITE" id="PS50112">
    <property type="entry name" value="PAS"/>
    <property type="match status" value="1"/>
</dbReference>
<feature type="domain" description="PAC" evidence="2">
    <location>
        <begin position="85"/>
        <end position="140"/>
    </location>
</feature>
<name>A0ABX2ERZ4_9BURK</name>
<dbReference type="CDD" id="cd00130">
    <property type="entry name" value="PAS"/>
    <property type="match status" value="1"/>
</dbReference>
<dbReference type="PROSITE" id="PS50113">
    <property type="entry name" value="PAC"/>
    <property type="match status" value="1"/>
</dbReference>
<dbReference type="InterPro" id="IPR001610">
    <property type="entry name" value="PAC"/>
</dbReference>
<sequence length="169" mass="17891">MPAIQPLDPEHSAPFRHIVDQTPDAVIFADSDGVIRVWNGGAEAVFGFSAAEAVGSSLDIIIAERFRRAHWEGYHRAMANGHTRHGAQVRTTRAIHKDGRKLYVELSFGVVVDEEGAALGSVAVGRDGTARHVSEGALRARLAELGEKTESGATCPVAGSGTAPTARRG</sequence>
<dbReference type="InterPro" id="IPR000014">
    <property type="entry name" value="PAS"/>
</dbReference>
<accession>A0ABX2ERZ4</accession>
<keyword evidence="4" id="KW-1185">Reference proteome</keyword>
<gene>
    <name evidence="3" type="ORF">HLB44_30220</name>
</gene>
<dbReference type="Proteomes" id="UP000737171">
    <property type="component" value="Unassembled WGS sequence"/>
</dbReference>
<dbReference type="RefSeq" id="WP_173132137.1">
    <property type="nucleotide sequence ID" value="NZ_JABRWJ010000011.1"/>
</dbReference>
<evidence type="ECO:0000259" key="1">
    <source>
        <dbReference type="PROSITE" id="PS50112"/>
    </source>
</evidence>
<evidence type="ECO:0000313" key="3">
    <source>
        <dbReference type="EMBL" id="NRF71275.1"/>
    </source>
</evidence>
<dbReference type="InterPro" id="IPR000700">
    <property type="entry name" value="PAS-assoc_C"/>
</dbReference>
<dbReference type="NCBIfam" id="TIGR00229">
    <property type="entry name" value="sensory_box"/>
    <property type="match status" value="1"/>
</dbReference>
<reference evidence="3 4" key="1">
    <citation type="submission" date="2020-05" db="EMBL/GenBank/DDBJ databases">
        <title>Aquincola sp. isolate from soil.</title>
        <authorList>
            <person name="Han J."/>
            <person name="Kim D.-U."/>
        </authorList>
    </citation>
    <scope>NUCLEOTIDE SEQUENCE [LARGE SCALE GENOMIC DNA]</scope>
    <source>
        <strain evidence="3 4">S2</strain>
    </source>
</reference>
<dbReference type="InterPro" id="IPR035965">
    <property type="entry name" value="PAS-like_dom_sf"/>
</dbReference>